<proteinExistence type="predicted"/>
<dbReference type="InterPro" id="IPR014718">
    <property type="entry name" value="GH-type_carb-bd"/>
</dbReference>
<evidence type="ECO:0000259" key="5">
    <source>
        <dbReference type="Pfam" id="PF17678"/>
    </source>
</evidence>
<dbReference type="Gene3D" id="1.20.1050.60">
    <property type="entry name" value="alpha-1,2-mannosidase"/>
    <property type="match status" value="1"/>
</dbReference>
<dbReference type="InterPro" id="IPR041371">
    <property type="entry name" value="GH92_N"/>
</dbReference>
<accession>A0A1H3VHP7</accession>
<dbReference type="STRING" id="551991.SAMN05192529_101140"/>
<dbReference type="Pfam" id="PF17678">
    <property type="entry name" value="Glyco_hydro_92N"/>
    <property type="match status" value="1"/>
</dbReference>
<dbReference type="GO" id="GO:0005975">
    <property type="term" value="P:carbohydrate metabolic process"/>
    <property type="evidence" value="ECO:0007669"/>
    <property type="project" value="InterPro"/>
</dbReference>
<dbReference type="InterPro" id="IPR008928">
    <property type="entry name" value="6-hairpin_glycosidase_sf"/>
</dbReference>
<evidence type="ECO:0000313" key="6">
    <source>
        <dbReference type="EMBL" id="SDZ74295.1"/>
    </source>
</evidence>
<evidence type="ECO:0000313" key="7">
    <source>
        <dbReference type="Proteomes" id="UP000199041"/>
    </source>
</evidence>
<feature type="domain" description="Glycosyl hydrolase family 92 N-terminal" evidence="5">
    <location>
        <begin position="45"/>
        <end position="250"/>
    </location>
</feature>
<dbReference type="AlphaFoldDB" id="A0A1H3VHP7"/>
<dbReference type="InterPro" id="IPR012939">
    <property type="entry name" value="Glyco_hydro_92"/>
</dbReference>
<dbReference type="GO" id="GO:0006516">
    <property type="term" value="P:glycoprotein catabolic process"/>
    <property type="evidence" value="ECO:0007669"/>
    <property type="project" value="TreeGrafter"/>
</dbReference>
<dbReference type="PANTHER" id="PTHR12143:SF39">
    <property type="entry name" value="SECRETED PROTEIN"/>
    <property type="match status" value="1"/>
</dbReference>
<feature type="domain" description="Glycosyl hydrolase family 92" evidence="4">
    <location>
        <begin position="258"/>
        <end position="699"/>
    </location>
</feature>
<dbReference type="Gene3D" id="1.20.1610.10">
    <property type="entry name" value="alpha-1,2-mannosidases domains"/>
    <property type="match status" value="1"/>
</dbReference>
<evidence type="ECO:0000256" key="2">
    <source>
        <dbReference type="ARBA" id="ARBA00011245"/>
    </source>
</evidence>
<keyword evidence="3" id="KW-0106">Calcium</keyword>
<evidence type="ECO:0000256" key="3">
    <source>
        <dbReference type="ARBA" id="ARBA00022837"/>
    </source>
</evidence>
<keyword evidence="7" id="KW-1185">Reference proteome</keyword>
<comment type="subunit">
    <text evidence="2">Monomer.</text>
</comment>
<evidence type="ECO:0000256" key="1">
    <source>
        <dbReference type="ARBA" id="ARBA00001913"/>
    </source>
</evidence>
<name>A0A1H3VHP7_9BACT</name>
<dbReference type="RefSeq" id="WP_244518635.1">
    <property type="nucleotide sequence ID" value="NZ_FNQY01000001.1"/>
</dbReference>
<comment type="cofactor">
    <cofactor evidence="1">
        <name>Ca(2+)</name>
        <dbReference type="ChEBI" id="CHEBI:29108"/>
    </cofactor>
</comment>
<gene>
    <name evidence="6" type="ORF">SAMN05192529_101140</name>
</gene>
<dbReference type="PANTHER" id="PTHR12143">
    <property type="entry name" value="PEPTIDE N-GLYCANASE PNGASE -RELATED"/>
    <property type="match status" value="1"/>
</dbReference>
<dbReference type="GO" id="GO:0030246">
    <property type="term" value="F:carbohydrate binding"/>
    <property type="evidence" value="ECO:0007669"/>
    <property type="project" value="InterPro"/>
</dbReference>
<dbReference type="InterPro" id="IPR050883">
    <property type="entry name" value="PNGase"/>
</dbReference>
<dbReference type="SUPFAM" id="SSF48208">
    <property type="entry name" value="Six-hairpin glycosidases"/>
    <property type="match status" value="1"/>
</dbReference>
<protein>
    <submittedName>
        <fullName evidence="6">Putative alpha-1,2-mannosidase</fullName>
    </submittedName>
</protein>
<dbReference type="GO" id="GO:0000224">
    <property type="term" value="F:peptide-N4-(N-acetyl-beta-glucosaminyl)asparagine amidase activity"/>
    <property type="evidence" value="ECO:0007669"/>
    <property type="project" value="TreeGrafter"/>
</dbReference>
<sequence length="719" mass="80755">MTMIRKMKIGWLGVIALMGLQGSVLGQGSANKRANLLPIENPSGYVNVFLGTSGDHGQLSPAASYPFSMLSIVPQTDPWIHTGYEHYAKKFLGFAHSVFEGVGCEGSGANLLVRPFTGEDPKNCDLIKSAEAGAPGFYEVLFKNGIKAAFTVRGNEGLHEYQFAATSGSQRGLFFDLSHTRANRFYDEQHETSATSISGWIQAGTTCSVGRYKIYYYISLSEPVKWEKTHDHQLIARFASQTKKIELRIGWSSTSEAYAKAAVDHQSFEQLRQAATQAWNDALGRIAIGQTSFSDTSINTTMKDRRSLFYSLLYRVIQSPYLISEKDGTYRNTKGALVKSDSPVYNGWSVWDNYRTQLPLLALAYSDRYQSIVNSLSGLYANGKQDYATQTEPSNTVRTEHTGIVLLDAYNKGYKVDFKNIIDSIKKEVDHLDFSHPDKALESSYDTWAVSEIYKTLGNKTLQQQYKNKALNYRTVWEKEFADLSKKDIDKMGARGMYQGTVWQYRWLVPYDMAGLTQLIGSKTMVEEQLDQFFNGNYYSQANEPDIAAPSLYNVTAHPSKAQYLMHQYAVDTVTQFYFNGNSRGIDPVIGPVYRNQPRAFLPTMDDDGGAMSGWFVFSAIGLFPACVGAPVYYLHVPLFEDLTINMSRVKGEGKKLHIKVHNFSPDNCYIRKVVFNGQELRQSYLTDAALRAGGELEIFADNQPHDPKGWDTWVSQIH</sequence>
<dbReference type="Pfam" id="PF07971">
    <property type="entry name" value="Glyco_hydro_92"/>
    <property type="match status" value="1"/>
</dbReference>
<dbReference type="GO" id="GO:0005829">
    <property type="term" value="C:cytosol"/>
    <property type="evidence" value="ECO:0007669"/>
    <property type="project" value="TreeGrafter"/>
</dbReference>
<dbReference type="Gene3D" id="2.70.98.10">
    <property type="match status" value="1"/>
</dbReference>
<dbReference type="Gene3D" id="3.30.2080.10">
    <property type="entry name" value="GH92 mannosidase domain"/>
    <property type="match status" value="1"/>
</dbReference>
<dbReference type="EMBL" id="FNQY01000001">
    <property type="protein sequence ID" value="SDZ74295.1"/>
    <property type="molecule type" value="Genomic_DNA"/>
</dbReference>
<evidence type="ECO:0000259" key="4">
    <source>
        <dbReference type="Pfam" id="PF07971"/>
    </source>
</evidence>
<reference evidence="6 7" key="1">
    <citation type="submission" date="2016-10" db="EMBL/GenBank/DDBJ databases">
        <authorList>
            <person name="de Groot N.N."/>
        </authorList>
    </citation>
    <scope>NUCLEOTIDE SEQUENCE [LARGE SCALE GENOMIC DNA]</scope>
    <source>
        <strain evidence="6 7">Vu-144</strain>
    </source>
</reference>
<organism evidence="6 7">
    <name type="scientific">Arachidicoccus rhizosphaerae</name>
    <dbReference type="NCBI Taxonomy" id="551991"/>
    <lineage>
        <taxon>Bacteria</taxon>
        <taxon>Pseudomonadati</taxon>
        <taxon>Bacteroidota</taxon>
        <taxon>Chitinophagia</taxon>
        <taxon>Chitinophagales</taxon>
        <taxon>Chitinophagaceae</taxon>
        <taxon>Arachidicoccus</taxon>
    </lineage>
</organism>
<dbReference type="Proteomes" id="UP000199041">
    <property type="component" value="Unassembled WGS sequence"/>
</dbReference>